<dbReference type="Proteomes" id="UP000326244">
    <property type="component" value="Unassembled WGS sequence"/>
</dbReference>
<proteinExistence type="predicted"/>
<dbReference type="EMBL" id="RQWK01000001">
    <property type="protein sequence ID" value="KAA9408724.1"/>
    <property type="molecule type" value="Genomic_DNA"/>
</dbReference>
<reference evidence="1 2" key="1">
    <citation type="submission" date="2018-11" db="EMBL/GenBank/DDBJ databases">
        <title>Genomic analysis of Haloarcula hispanica CBA1121.</title>
        <authorList>
            <person name="Kim Y.B."/>
            <person name="Roh S.W."/>
        </authorList>
    </citation>
    <scope>NUCLEOTIDE SEQUENCE [LARGE SCALE GENOMIC DNA]</scope>
    <source>
        <strain evidence="1 2">CBA1121</strain>
    </source>
</reference>
<gene>
    <name evidence="1" type="ORF">EGO51_02640</name>
</gene>
<dbReference type="AlphaFoldDB" id="A0A5J5LG98"/>
<protein>
    <submittedName>
        <fullName evidence="1">Uncharacterized protein</fullName>
    </submittedName>
</protein>
<comment type="caution">
    <text evidence="1">The sequence shown here is derived from an EMBL/GenBank/DDBJ whole genome shotgun (WGS) entry which is preliminary data.</text>
</comment>
<accession>A0A5J5LG98</accession>
<evidence type="ECO:0000313" key="1">
    <source>
        <dbReference type="EMBL" id="KAA9408724.1"/>
    </source>
</evidence>
<organism evidence="1 2">
    <name type="scientific">Haloarcula hispanica</name>
    <dbReference type="NCBI Taxonomy" id="51589"/>
    <lineage>
        <taxon>Archaea</taxon>
        <taxon>Methanobacteriati</taxon>
        <taxon>Methanobacteriota</taxon>
        <taxon>Stenosarchaea group</taxon>
        <taxon>Halobacteria</taxon>
        <taxon>Halobacteriales</taxon>
        <taxon>Haloarculaceae</taxon>
        <taxon>Haloarcula</taxon>
    </lineage>
</organism>
<name>A0A5J5LG98_HALHI</name>
<sequence>MASSASASSRISRCISPRRTHARYNGDTVGCNYLWIVATPGRRNSSQTYSRQYEHRAIFIPSPVPF</sequence>
<evidence type="ECO:0000313" key="2">
    <source>
        <dbReference type="Proteomes" id="UP000326244"/>
    </source>
</evidence>